<dbReference type="PANTHER" id="PTHR48047:SF8">
    <property type="entry name" value="FLAVONOL 3-O-GLUCOSYLTRANSFERASE UGT89B1"/>
    <property type="match status" value="1"/>
</dbReference>
<evidence type="ECO:0000256" key="1">
    <source>
        <dbReference type="ARBA" id="ARBA00009995"/>
    </source>
</evidence>
<dbReference type="Gene3D" id="3.40.50.2000">
    <property type="entry name" value="Glycogen Phosphorylase B"/>
    <property type="match status" value="2"/>
</dbReference>
<proteinExistence type="inferred from homology"/>
<comment type="similarity">
    <text evidence="1">Belongs to the UDP-glycosyltransferase family.</text>
</comment>
<comment type="caution">
    <text evidence="4">The sequence shown here is derived from an EMBL/GenBank/DDBJ whole genome shotgun (WGS) entry which is preliminary data.</text>
</comment>
<dbReference type="Proteomes" id="UP000187406">
    <property type="component" value="Unassembled WGS sequence"/>
</dbReference>
<dbReference type="PANTHER" id="PTHR48047">
    <property type="entry name" value="GLYCOSYLTRANSFERASE"/>
    <property type="match status" value="1"/>
</dbReference>
<dbReference type="CDD" id="cd03784">
    <property type="entry name" value="GT1_Gtf-like"/>
    <property type="match status" value="1"/>
</dbReference>
<reference evidence="5" key="1">
    <citation type="submission" date="2016-04" db="EMBL/GenBank/DDBJ databases">
        <title>Cephalotus genome sequencing.</title>
        <authorList>
            <person name="Fukushima K."/>
            <person name="Hasebe M."/>
            <person name="Fang X."/>
        </authorList>
    </citation>
    <scope>NUCLEOTIDE SEQUENCE [LARGE SCALE GENOMIC DNA]</scope>
    <source>
        <strain evidence="5">cv. St1</strain>
    </source>
</reference>
<dbReference type="GO" id="GO:0035251">
    <property type="term" value="F:UDP-glucosyltransferase activity"/>
    <property type="evidence" value="ECO:0007669"/>
    <property type="project" value="TreeGrafter"/>
</dbReference>
<evidence type="ECO:0000256" key="3">
    <source>
        <dbReference type="ARBA" id="ARBA00022679"/>
    </source>
</evidence>
<evidence type="ECO:0000313" key="4">
    <source>
        <dbReference type="EMBL" id="GAV64534.1"/>
    </source>
</evidence>
<organism evidence="4 5">
    <name type="scientific">Cephalotus follicularis</name>
    <name type="common">Albany pitcher plant</name>
    <dbReference type="NCBI Taxonomy" id="3775"/>
    <lineage>
        <taxon>Eukaryota</taxon>
        <taxon>Viridiplantae</taxon>
        <taxon>Streptophyta</taxon>
        <taxon>Embryophyta</taxon>
        <taxon>Tracheophyta</taxon>
        <taxon>Spermatophyta</taxon>
        <taxon>Magnoliopsida</taxon>
        <taxon>eudicotyledons</taxon>
        <taxon>Gunneridae</taxon>
        <taxon>Pentapetalae</taxon>
        <taxon>rosids</taxon>
        <taxon>fabids</taxon>
        <taxon>Oxalidales</taxon>
        <taxon>Cephalotaceae</taxon>
        <taxon>Cephalotus</taxon>
    </lineage>
</organism>
<keyword evidence="2" id="KW-0328">Glycosyltransferase</keyword>
<dbReference type="OrthoDB" id="5835829at2759"/>
<evidence type="ECO:0000256" key="2">
    <source>
        <dbReference type="ARBA" id="ARBA00022676"/>
    </source>
</evidence>
<name>A0A1Q3B9J9_CEPFO</name>
<sequence length="385" mass="42361">MMHMLAQLHDPIVNWFKNHPSPPVAIISDMFLGWTHDLACKLGIQRIVFSPSGAMALSTMYYLWRYMPIPNDPNDPNATVSLSTMPNSPTYPWWQISPLYRGFVEEGPNMEFVKDGFLGNISSWGLVINSFTDLEGLYLDHLMKELGHERVWAVGPLLPTPDNDSSGLIERGGSSAVSVDDILYWLDTCEELKVVYVCFGSQAVLTNDQMKELALGLETSGVHFIWSIKEPTKGQVEGQYGMFPSGFEERVAGRGLVIKGWAPQVLILRHRAVGAFLTHCGWNSTLEGLVSGVRFLAWPMGADQFVDTALLVDELRVAIRVCEGAKTVPNSHKLAIALAESVSDNGVDERERAMGLRGAALEAIKEGGSSVKALDGLVKRLTELG</sequence>
<dbReference type="FunFam" id="3.40.50.2000:FF:000064">
    <property type="entry name" value="Glycosyltransferase"/>
    <property type="match status" value="1"/>
</dbReference>
<accession>A0A1Q3B9J9</accession>
<dbReference type="AlphaFoldDB" id="A0A1Q3B9J9"/>
<keyword evidence="3" id="KW-0808">Transferase</keyword>
<dbReference type="SUPFAM" id="SSF53756">
    <property type="entry name" value="UDP-Glycosyltransferase/glycogen phosphorylase"/>
    <property type="match status" value="1"/>
</dbReference>
<dbReference type="InParanoid" id="A0A1Q3B9J9"/>
<gene>
    <name evidence="4" type="ORF">CFOL_v3_08052</name>
</gene>
<keyword evidence="5" id="KW-1185">Reference proteome</keyword>
<evidence type="ECO:0000313" key="5">
    <source>
        <dbReference type="Proteomes" id="UP000187406"/>
    </source>
</evidence>
<dbReference type="Pfam" id="PF00201">
    <property type="entry name" value="UDPGT"/>
    <property type="match status" value="1"/>
</dbReference>
<dbReference type="EMBL" id="BDDD01000352">
    <property type="protein sequence ID" value="GAV64534.1"/>
    <property type="molecule type" value="Genomic_DNA"/>
</dbReference>
<dbReference type="InterPro" id="IPR002213">
    <property type="entry name" value="UDP_glucos_trans"/>
</dbReference>
<protein>
    <submittedName>
        <fullName evidence="4">UDPGT domain-containing protein</fullName>
    </submittedName>
</protein>